<keyword evidence="3" id="KW-1003">Cell membrane</keyword>
<dbReference type="FunFam" id="3.90.550.10:FF:000139">
    <property type="entry name" value="Chitin synthase 8"/>
    <property type="match status" value="1"/>
</dbReference>
<evidence type="ECO:0000256" key="3">
    <source>
        <dbReference type="ARBA" id="ARBA00022475"/>
    </source>
</evidence>
<feature type="transmembrane region" description="Helical" evidence="14">
    <location>
        <begin position="225"/>
        <end position="245"/>
    </location>
</feature>
<evidence type="ECO:0000256" key="14">
    <source>
        <dbReference type="SAM" id="Phobius"/>
    </source>
</evidence>
<evidence type="ECO:0000256" key="13">
    <source>
        <dbReference type="SAM" id="MobiDB-lite"/>
    </source>
</evidence>
<feature type="transmembrane region" description="Helical" evidence="14">
    <location>
        <begin position="1059"/>
        <end position="1078"/>
    </location>
</feature>
<evidence type="ECO:0000256" key="9">
    <source>
        <dbReference type="ARBA" id="ARBA00023136"/>
    </source>
</evidence>
<keyword evidence="6 14" id="KW-0812">Transmembrane</keyword>
<feature type="transmembrane region" description="Helical" evidence="14">
    <location>
        <begin position="297"/>
        <end position="317"/>
    </location>
</feature>
<comment type="catalytic activity">
    <reaction evidence="12">
        <text>[(1-&gt;4)-N-acetyl-beta-D-glucosaminyl](n) + UDP-N-acetyl-alpha-D-glucosamine = [(1-&gt;4)-N-acetyl-beta-D-glucosaminyl](n+1) + UDP + H(+)</text>
        <dbReference type="Rhea" id="RHEA:16637"/>
        <dbReference type="Rhea" id="RHEA-COMP:9593"/>
        <dbReference type="Rhea" id="RHEA-COMP:9595"/>
        <dbReference type="ChEBI" id="CHEBI:15378"/>
        <dbReference type="ChEBI" id="CHEBI:17029"/>
        <dbReference type="ChEBI" id="CHEBI:57705"/>
        <dbReference type="ChEBI" id="CHEBI:58223"/>
        <dbReference type="EC" id="2.4.1.16"/>
    </reaction>
</comment>
<evidence type="ECO:0000256" key="7">
    <source>
        <dbReference type="ARBA" id="ARBA00022989"/>
    </source>
</evidence>
<feature type="domain" description="Chitin synthase chs-1/2 N-terminal putative transporter" evidence="15">
    <location>
        <begin position="106"/>
        <end position="305"/>
    </location>
</feature>
<feature type="region of interest" description="Disordered" evidence="13">
    <location>
        <begin position="1409"/>
        <end position="1443"/>
    </location>
</feature>
<evidence type="ECO:0000313" key="16">
    <source>
        <dbReference type="EnsemblMetazoa" id="G14076.1:cds"/>
    </source>
</evidence>
<dbReference type="Proteomes" id="UP000005408">
    <property type="component" value="Unassembled WGS sequence"/>
</dbReference>
<dbReference type="EnsemblMetazoa" id="G14076.1">
    <property type="protein sequence ID" value="G14076.1:cds"/>
    <property type="gene ID" value="G14076"/>
</dbReference>
<dbReference type="InterPro" id="IPR029044">
    <property type="entry name" value="Nucleotide-diphossugar_trans"/>
</dbReference>
<feature type="transmembrane region" description="Helical" evidence="14">
    <location>
        <begin position="964"/>
        <end position="986"/>
    </location>
</feature>
<accession>A0A8W8IFX3</accession>
<evidence type="ECO:0000259" key="15">
    <source>
        <dbReference type="Pfam" id="PF23000"/>
    </source>
</evidence>
<dbReference type="GO" id="GO:0006031">
    <property type="term" value="P:chitin biosynthetic process"/>
    <property type="evidence" value="ECO:0007669"/>
    <property type="project" value="TreeGrafter"/>
</dbReference>
<evidence type="ECO:0000256" key="11">
    <source>
        <dbReference type="ARBA" id="ARBA00046329"/>
    </source>
</evidence>
<dbReference type="GO" id="GO:0005886">
    <property type="term" value="C:plasma membrane"/>
    <property type="evidence" value="ECO:0007669"/>
    <property type="project" value="UniProtKB-SubCell"/>
</dbReference>
<keyword evidence="9 14" id="KW-0472">Membrane</keyword>
<feature type="transmembrane region" description="Helical" evidence="14">
    <location>
        <begin position="453"/>
        <end position="474"/>
    </location>
</feature>
<keyword evidence="5" id="KW-0808">Transferase</keyword>
<proteinExistence type="inferred from homology"/>
<keyword evidence="8" id="KW-0175">Coiled coil</keyword>
<organism evidence="16 17">
    <name type="scientific">Magallana gigas</name>
    <name type="common">Pacific oyster</name>
    <name type="synonym">Crassostrea gigas</name>
    <dbReference type="NCBI Taxonomy" id="29159"/>
    <lineage>
        <taxon>Eukaryota</taxon>
        <taxon>Metazoa</taxon>
        <taxon>Spiralia</taxon>
        <taxon>Lophotrochozoa</taxon>
        <taxon>Mollusca</taxon>
        <taxon>Bivalvia</taxon>
        <taxon>Autobranchia</taxon>
        <taxon>Pteriomorphia</taxon>
        <taxon>Ostreida</taxon>
        <taxon>Ostreoidea</taxon>
        <taxon>Ostreidae</taxon>
        <taxon>Magallana</taxon>
    </lineage>
</organism>
<reference evidence="16" key="1">
    <citation type="submission" date="2022-08" db="UniProtKB">
        <authorList>
            <consortium name="EnsemblMetazoa"/>
        </authorList>
    </citation>
    <scope>IDENTIFICATION</scope>
    <source>
        <strain evidence="16">05x7-T-G4-1.051#20</strain>
    </source>
</reference>
<comment type="subcellular location">
    <subcellularLocation>
        <location evidence="1">Cell membrane</location>
        <topology evidence="1">Multi-pass membrane protein</topology>
    </subcellularLocation>
</comment>
<evidence type="ECO:0000256" key="12">
    <source>
        <dbReference type="ARBA" id="ARBA00048014"/>
    </source>
</evidence>
<feature type="transmembrane region" description="Helical" evidence="14">
    <location>
        <begin position="156"/>
        <end position="181"/>
    </location>
</feature>
<evidence type="ECO:0000256" key="2">
    <source>
        <dbReference type="ARBA" id="ARBA00012543"/>
    </source>
</evidence>
<dbReference type="Gene3D" id="3.90.550.10">
    <property type="entry name" value="Spore Coat Polysaccharide Biosynthesis Protein SpsA, Chain A"/>
    <property type="match status" value="1"/>
</dbReference>
<dbReference type="OrthoDB" id="370884at2759"/>
<feature type="transmembrane region" description="Helical" evidence="14">
    <location>
        <begin position="1299"/>
        <end position="1320"/>
    </location>
</feature>
<dbReference type="Pfam" id="PF03142">
    <property type="entry name" value="Chitin_synth_2"/>
    <property type="match status" value="1"/>
</dbReference>
<keyword evidence="7 14" id="KW-1133">Transmembrane helix</keyword>
<evidence type="ECO:0000256" key="10">
    <source>
        <dbReference type="ARBA" id="ARBA00023180"/>
    </source>
</evidence>
<dbReference type="PANTHER" id="PTHR22914">
    <property type="entry name" value="CHITIN SYNTHASE"/>
    <property type="match status" value="1"/>
</dbReference>
<feature type="transmembrane region" description="Helical" evidence="14">
    <location>
        <begin position="933"/>
        <end position="957"/>
    </location>
</feature>
<feature type="transmembrane region" description="Helical" evidence="14">
    <location>
        <begin position="1026"/>
        <end position="1047"/>
    </location>
</feature>
<feature type="transmembrane region" description="Helical" evidence="14">
    <location>
        <begin position="257"/>
        <end position="277"/>
    </location>
</feature>
<dbReference type="CDD" id="cd04190">
    <property type="entry name" value="Chitin_synth_C"/>
    <property type="match status" value="1"/>
</dbReference>
<evidence type="ECO:0000256" key="1">
    <source>
        <dbReference type="ARBA" id="ARBA00004651"/>
    </source>
</evidence>
<sequence length="1443" mass="165651">MYLYLGRQIEMANSSDSCYSSAAGSLSSIPGIAPRKHLGHSSSQQFFKTFAPEMATPDIEMSDINVETQNGDPLHGSEHSPEMWNIFRKDRLPEESKWCVGFTNSFFRGFKFLFYIFLFLVLIGGVIASRGGLQILASLLGDQERRFPNRTVTQDFISYLFFFIIAVPDFFKFIQSVAQFVFGKRESPKCARFLMVLLREVFHLFGLGCLLFKVMPYLDPLQTCLVTLSIPVFPSIINLVSYCHRKACQLGKGFKKILNLFSCISLIATFVILIISITSEKKDSTTEKEHKNVERLAWVATSVIFLSTRWIETYSFVCRKFIEYKKDRRISDKGYVTSHMCSSFLRIMLLIVLFPTLYCPEIRGINETYNAFISMSSTNASGLISLNCTEISKPISNDTNMNVSSTDLQNITVICKDEGISYRLVINAYVVHIIAAFLTTHFGVLACRLRMQVVGFALPLTLASPLYLVLLIMFDEIEVDFARNLLNLNAENKWKLVFGFMIGWVGQIWVCRHAWFKNRQDRLEFAQKLFVLPHYCSPLVDLALLHSRRKRNRSENDYKKELNVPKTDTKVYICATMWHENRIEMKQILISIFRLDHHQFQYEFSKKYLKGKEKDYYTFEAHIPFDDAMETNKATNTRGPNDFVRQFMEIVNEAGGAFYNRKIMLNPPQKYVTPYGGRLEWKLPGENKLVVHLKDKDKIRHKKRWSQIMYMYYFIGYELLMKDRNPTTIPNPNFDDSTSIFELLSDEIKQKAENTYILALDGDVDFQPEALQLLIDRMKINPKVGATCGRIKPGGSGPVVWYQRFEYAIGHWLQKSAEHMFGCVLCSPGCFSLFRVKALMDDNVMRTYATLPTKAKHFLQYDQGEDRWLCTLMLQQGYRIEYCAAAEAITFAPEDFKEFFNQRRRWMPSTMANIWDLLKSYARTTRINPNISYFYVFYQSILLFSSVLGPSTVLLALESAIGSVFGVAPSVAYLLTYGPTILFLIICLKAKTDTQLNIAIALSAVYALLMMAVLVGTLVAIASEGWYTPTGMFFYILVGTFIIAGLLHPHELGDLLCGVVYFICIPAGYLFLIIYAICNLNNVSWGTRENKTAVLEHSGPDQRKGKKKETEDEIDFVTTEMISGMIKQVKNSNLARASCSEAFFSIFRWMNNLVILKSLESVQNIFDKTKDEADAAEDGQTVGKHSLFKSRRMKAPMPRKKSLDDSSWASENVRQLNPSKLEPLEEKFWKDLIHFYLYPLEADQKKEEKDKEMLAELRNKAAFGFFFLNALWLAIMTAMNEAKHIINITISQPSGPPIIIEPLGFGFLVMFTILIVLQFIGMVMHRHETLLHILSITKLTKRKKIDIKEQIGLLAKEDVGYDGTDDSVKDEEDAIYCNEKMIKRAAEERAALKHALPDRYERRRNHALNLRKTVRRSLNNQHTQDTLNRRGGGLQNQDYSNQE</sequence>
<dbReference type="InterPro" id="IPR004835">
    <property type="entry name" value="Chitin_synth"/>
</dbReference>
<feature type="transmembrane region" description="Helical" evidence="14">
    <location>
        <begin position="1261"/>
        <end position="1279"/>
    </location>
</feature>
<dbReference type="GO" id="GO:0004100">
    <property type="term" value="F:chitin synthase activity"/>
    <property type="evidence" value="ECO:0007669"/>
    <property type="project" value="UniProtKB-EC"/>
</dbReference>
<keyword evidence="17" id="KW-1185">Reference proteome</keyword>
<feature type="transmembrane region" description="Helical" evidence="14">
    <location>
        <begin position="338"/>
        <end position="358"/>
    </location>
</feature>
<dbReference type="InterPro" id="IPR055120">
    <property type="entry name" value="Chs-1/2_IV_N"/>
</dbReference>
<keyword evidence="10" id="KW-0325">Glycoprotein</keyword>
<keyword evidence="4" id="KW-0328">Glycosyltransferase</keyword>
<evidence type="ECO:0000256" key="8">
    <source>
        <dbReference type="ARBA" id="ARBA00023054"/>
    </source>
</evidence>
<evidence type="ECO:0000313" key="17">
    <source>
        <dbReference type="Proteomes" id="UP000005408"/>
    </source>
</evidence>
<feature type="transmembrane region" description="Helical" evidence="14">
    <location>
        <begin position="193"/>
        <end position="213"/>
    </location>
</feature>
<feature type="transmembrane region" description="Helical" evidence="14">
    <location>
        <begin position="998"/>
        <end position="1019"/>
    </location>
</feature>
<protein>
    <recommendedName>
        <fullName evidence="2">chitin synthase</fullName>
        <ecNumber evidence="2">2.4.1.16</ecNumber>
    </recommendedName>
</protein>
<dbReference type="Pfam" id="PF23000">
    <property type="entry name" value="ChitinSynthase_IV_N"/>
    <property type="match status" value="1"/>
</dbReference>
<comment type="similarity">
    <text evidence="11">Belongs to the chitin synthase family. Class IV subfamily.</text>
</comment>
<feature type="transmembrane region" description="Helical" evidence="14">
    <location>
        <begin position="112"/>
        <end position="136"/>
    </location>
</feature>
<feature type="compositionally biased region" description="Polar residues" evidence="13">
    <location>
        <begin position="1416"/>
        <end position="1426"/>
    </location>
</feature>
<dbReference type="EC" id="2.4.1.16" evidence="2"/>
<evidence type="ECO:0000256" key="4">
    <source>
        <dbReference type="ARBA" id="ARBA00022676"/>
    </source>
</evidence>
<feature type="transmembrane region" description="Helical" evidence="14">
    <location>
        <begin position="494"/>
        <end position="515"/>
    </location>
</feature>
<dbReference type="PANTHER" id="PTHR22914:SF42">
    <property type="entry name" value="CHITIN SYNTHASE"/>
    <property type="match status" value="1"/>
</dbReference>
<dbReference type="SUPFAM" id="SSF53448">
    <property type="entry name" value="Nucleotide-diphospho-sugar transferases"/>
    <property type="match status" value="1"/>
</dbReference>
<name>A0A8W8IFX3_MAGGI</name>
<evidence type="ECO:0000256" key="6">
    <source>
        <dbReference type="ARBA" id="ARBA00022692"/>
    </source>
</evidence>
<evidence type="ECO:0000256" key="5">
    <source>
        <dbReference type="ARBA" id="ARBA00022679"/>
    </source>
</evidence>
<feature type="transmembrane region" description="Helical" evidence="14">
    <location>
        <begin position="426"/>
        <end position="446"/>
    </location>
</feature>